<keyword evidence="4 6" id="KW-0573">Peptidoglycan synthesis</keyword>
<gene>
    <name evidence="10" type="ORF">K8U72_00860</name>
</gene>
<evidence type="ECO:0000256" key="4">
    <source>
        <dbReference type="ARBA" id="ARBA00022984"/>
    </source>
</evidence>
<dbReference type="GO" id="GO:0071555">
    <property type="term" value="P:cell wall organization"/>
    <property type="evidence" value="ECO:0007669"/>
    <property type="project" value="UniProtKB-UniRule"/>
</dbReference>
<keyword evidence="8" id="KW-0812">Transmembrane</keyword>
<feature type="region of interest" description="Disordered" evidence="7">
    <location>
        <begin position="1"/>
        <end position="42"/>
    </location>
</feature>
<dbReference type="Pfam" id="PF03734">
    <property type="entry name" value="YkuD"/>
    <property type="match status" value="1"/>
</dbReference>
<accession>A0A921GE54</accession>
<protein>
    <submittedName>
        <fullName evidence="10">L,D-transpeptidase family protein</fullName>
    </submittedName>
</protein>
<dbReference type="Proteomes" id="UP000697330">
    <property type="component" value="Unassembled WGS sequence"/>
</dbReference>
<feature type="active site" description="Proton donor/acceptor" evidence="6">
    <location>
        <position position="463"/>
    </location>
</feature>
<evidence type="ECO:0000313" key="11">
    <source>
        <dbReference type="Proteomes" id="UP000697330"/>
    </source>
</evidence>
<feature type="transmembrane region" description="Helical" evidence="8">
    <location>
        <begin position="48"/>
        <end position="71"/>
    </location>
</feature>
<dbReference type="InterPro" id="IPR038054">
    <property type="entry name" value="LD_TPept-like_central_sf"/>
</dbReference>
<dbReference type="InterPro" id="IPR005490">
    <property type="entry name" value="LD_TPept_cat_dom"/>
</dbReference>
<keyword evidence="5 6" id="KW-0961">Cell wall biogenesis/degradation</keyword>
<dbReference type="InterPro" id="IPR050979">
    <property type="entry name" value="LD-transpeptidase"/>
</dbReference>
<evidence type="ECO:0000259" key="9">
    <source>
        <dbReference type="PROSITE" id="PS52029"/>
    </source>
</evidence>
<dbReference type="RefSeq" id="WP_274958422.1">
    <property type="nucleotide sequence ID" value="NZ_DYWQ01000012.1"/>
</dbReference>
<evidence type="ECO:0000256" key="2">
    <source>
        <dbReference type="ARBA" id="ARBA00022679"/>
    </source>
</evidence>
<proteinExistence type="predicted"/>
<reference evidence="10" key="1">
    <citation type="journal article" date="2021" name="PeerJ">
        <title>Extensive microbial diversity within the chicken gut microbiome revealed by metagenomics and culture.</title>
        <authorList>
            <person name="Gilroy R."/>
            <person name="Ravi A."/>
            <person name="Getino M."/>
            <person name="Pursley I."/>
            <person name="Horton D.L."/>
            <person name="Alikhan N.F."/>
            <person name="Baker D."/>
            <person name="Gharbi K."/>
            <person name="Hall N."/>
            <person name="Watson M."/>
            <person name="Adriaenssens E.M."/>
            <person name="Foster-Nyarko E."/>
            <person name="Jarju S."/>
            <person name="Secka A."/>
            <person name="Antonio M."/>
            <person name="Oren A."/>
            <person name="Chaudhuri R.R."/>
            <person name="La Ragione R."/>
            <person name="Hildebrand F."/>
            <person name="Pallen M.J."/>
        </authorList>
    </citation>
    <scope>NUCLEOTIDE SEQUENCE</scope>
    <source>
        <strain evidence="10">CHK124-7917</strain>
    </source>
</reference>
<dbReference type="PANTHER" id="PTHR30582">
    <property type="entry name" value="L,D-TRANSPEPTIDASE"/>
    <property type="match status" value="1"/>
</dbReference>
<reference evidence="10" key="2">
    <citation type="submission" date="2021-09" db="EMBL/GenBank/DDBJ databases">
        <authorList>
            <person name="Gilroy R."/>
        </authorList>
    </citation>
    <scope>NUCLEOTIDE SEQUENCE</scope>
    <source>
        <strain evidence="10">CHK124-7917</strain>
    </source>
</reference>
<keyword evidence="2" id="KW-0808">Transferase</keyword>
<dbReference type="EMBL" id="DYWQ01000012">
    <property type="protein sequence ID" value="HJF44326.1"/>
    <property type="molecule type" value="Genomic_DNA"/>
</dbReference>
<feature type="active site" description="Nucleophile" evidence="6">
    <location>
        <position position="484"/>
    </location>
</feature>
<dbReference type="Gene3D" id="2.40.440.10">
    <property type="entry name" value="L,D-transpeptidase catalytic domain-like"/>
    <property type="match status" value="1"/>
</dbReference>
<evidence type="ECO:0000256" key="5">
    <source>
        <dbReference type="ARBA" id="ARBA00023316"/>
    </source>
</evidence>
<dbReference type="SUPFAM" id="SSF143985">
    <property type="entry name" value="L,D-transpeptidase pre-catalytic domain-like"/>
    <property type="match status" value="1"/>
</dbReference>
<dbReference type="CDD" id="cd16913">
    <property type="entry name" value="YkuD_like"/>
    <property type="match status" value="1"/>
</dbReference>
<dbReference type="PANTHER" id="PTHR30582:SF33">
    <property type="entry name" value="EXPORTED PROTEIN"/>
    <property type="match status" value="1"/>
</dbReference>
<comment type="pathway">
    <text evidence="1 6">Cell wall biogenesis; peptidoglycan biosynthesis.</text>
</comment>
<dbReference type="PROSITE" id="PS52029">
    <property type="entry name" value="LD_TPASE"/>
    <property type="match status" value="1"/>
</dbReference>
<evidence type="ECO:0000256" key="1">
    <source>
        <dbReference type="ARBA" id="ARBA00004752"/>
    </source>
</evidence>
<dbReference type="GO" id="GO:0005576">
    <property type="term" value="C:extracellular region"/>
    <property type="evidence" value="ECO:0007669"/>
    <property type="project" value="TreeGrafter"/>
</dbReference>
<dbReference type="Pfam" id="PF12229">
    <property type="entry name" value="PG_binding_4"/>
    <property type="match status" value="1"/>
</dbReference>
<dbReference type="GO" id="GO:0018104">
    <property type="term" value="P:peptidoglycan-protein cross-linking"/>
    <property type="evidence" value="ECO:0007669"/>
    <property type="project" value="TreeGrafter"/>
</dbReference>
<dbReference type="SUPFAM" id="SSF141523">
    <property type="entry name" value="L,D-transpeptidase catalytic domain-like"/>
    <property type="match status" value="1"/>
</dbReference>
<dbReference type="Gene3D" id="3.10.20.800">
    <property type="match status" value="1"/>
</dbReference>
<evidence type="ECO:0000313" key="10">
    <source>
        <dbReference type="EMBL" id="HJF44326.1"/>
    </source>
</evidence>
<organism evidence="10 11">
    <name type="scientific">Thermophilibacter provencensis</name>
    <dbReference type="NCBI Taxonomy" id="1852386"/>
    <lineage>
        <taxon>Bacteria</taxon>
        <taxon>Bacillati</taxon>
        <taxon>Actinomycetota</taxon>
        <taxon>Coriobacteriia</taxon>
        <taxon>Coriobacteriales</taxon>
        <taxon>Atopobiaceae</taxon>
        <taxon>Thermophilibacter</taxon>
    </lineage>
</organism>
<dbReference type="InterPro" id="IPR038063">
    <property type="entry name" value="Transpep_catalytic_dom"/>
</dbReference>
<name>A0A921GE54_9ACTN</name>
<dbReference type="GO" id="GO:0008360">
    <property type="term" value="P:regulation of cell shape"/>
    <property type="evidence" value="ECO:0007669"/>
    <property type="project" value="UniProtKB-UniRule"/>
</dbReference>
<dbReference type="GO" id="GO:0016740">
    <property type="term" value="F:transferase activity"/>
    <property type="evidence" value="ECO:0007669"/>
    <property type="project" value="UniProtKB-KW"/>
</dbReference>
<keyword evidence="8" id="KW-1133">Transmembrane helix</keyword>
<feature type="domain" description="L,D-TPase catalytic" evidence="9">
    <location>
        <begin position="378"/>
        <end position="508"/>
    </location>
</feature>
<dbReference type="InterPro" id="IPR022029">
    <property type="entry name" value="YoaR-like_PG-bd"/>
</dbReference>
<evidence type="ECO:0000256" key="7">
    <source>
        <dbReference type="SAM" id="MobiDB-lite"/>
    </source>
</evidence>
<keyword evidence="3 6" id="KW-0133">Cell shape</keyword>
<evidence type="ECO:0000256" key="8">
    <source>
        <dbReference type="SAM" id="Phobius"/>
    </source>
</evidence>
<sequence length="509" mass="53733">MPSHMKKQTDSRPAEGAAPGASFIPGPESAFVTPVSDGPTPQRPRRRLLWAIPAVIVVLLAGAYVAGGVYFQSNFMPGTTLDGADVSLRSVEEVAAEKTASLDGYALHITGQGLDLTVSAPEIGLSYDGTAYAQAALEQVNPWAWPLEVAGTRDLTLEADPVFDADKLAQIVTPAVEERVRAAEETTGLGVSYSAEAGAYVVDEHAAASLLDATAVCERVKQAVSELSPTVEIGDECLSDASALQAAADAANTYLASAGTTLLISGQLVLDVSPDLISSWVAIGEDLSVSLNEEAIGEWVHENVGALDTVGKTRTYTRPDGKQVSVSGGSWGIVTNEAETTTALISAIKGGSPQAIEIPLKQSTGFAPDQGGRDWGNRYIDIDISEQYVRMYGDDGSLIFESACVTGDPTQGYDTPTGVNPINSYKALDQTLKGLDYDEDGEPDYESHVNYWIPFVGNLVALHDADWRSNFGGTIYQGNGSHGCVNLPLGKAAELYDLTKVGDVVVVHY</sequence>
<evidence type="ECO:0000256" key="6">
    <source>
        <dbReference type="PROSITE-ProRule" id="PRU01373"/>
    </source>
</evidence>
<evidence type="ECO:0000256" key="3">
    <source>
        <dbReference type="ARBA" id="ARBA00022960"/>
    </source>
</evidence>
<keyword evidence="8" id="KW-0472">Membrane</keyword>
<comment type="caution">
    <text evidence="10">The sequence shown here is derived from an EMBL/GenBank/DDBJ whole genome shotgun (WGS) entry which is preliminary data.</text>
</comment>
<dbReference type="AlphaFoldDB" id="A0A921GE54"/>
<dbReference type="GO" id="GO:0071972">
    <property type="term" value="F:peptidoglycan L,D-transpeptidase activity"/>
    <property type="evidence" value="ECO:0007669"/>
    <property type="project" value="TreeGrafter"/>
</dbReference>